<dbReference type="Proteomes" id="UP000031553">
    <property type="component" value="Unassembled WGS sequence"/>
</dbReference>
<gene>
    <name evidence="1" type="ORF">GLUCOINTEAF2_0203171</name>
</gene>
<dbReference type="Gene3D" id="1.10.357.10">
    <property type="entry name" value="Tetracycline Repressor, domain 2"/>
    <property type="match status" value="1"/>
</dbReference>
<evidence type="ECO:0000313" key="1">
    <source>
        <dbReference type="EMBL" id="KPH85852.1"/>
    </source>
</evidence>
<accession>A0A0N1F8B1</accession>
<reference evidence="1 2" key="1">
    <citation type="submission" date="2015-07" db="EMBL/GenBank/DDBJ databases">
        <title>Draft Genome Sequence of Komagataeibacter intermedius Strain AF2, Isolated from Kombucha Tea.</title>
        <authorList>
            <person name="Santos R.A."/>
            <person name="Berretta A.A."/>
            <person name="Barud H.S."/>
            <person name="Ribeiro S.J."/>
            <person name="Gonzalez-Garcia L.N."/>
            <person name="Zucchi T.D."/>
            <person name="Goldman G.H."/>
            <person name="Riano-Pachon D.M."/>
        </authorList>
    </citation>
    <scope>NUCLEOTIDE SEQUENCE [LARGE SCALE GENOMIC DNA]</scope>
    <source>
        <strain evidence="1 2">AF2</strain>
    </source>
</reference>
<evidence type="ECO:0000313" key="2">
    <source>
        <dbReference type="Proteomes" id="UP000031553"/>
    </source>
</evidence>
<proteinExistence type="predicted"/>
<name>A0A0N1F8B1_9PROT</name>
<sequence>MMAADQNSTFPLREVARIDFVRRGKSMTEAMSLTCMQFMAAGQACIRFACQYPGLYRLMSSSDADKTIAPVT</sequence>
<protein>
    <submittedName>
        <fullName evidence="1">Transcriptional regulator</fullName>
    </submittedName>
</protein>
<comment type="caution">
    <text evidence="1">The sequence shown here is derived from an EMBL/GenBank/DDBJ whole genome shotgun (WGS) entry which is preliminary data.</text>
</comment>
<organism evidence="1 2">
    <name type="scientific">Komagataeibacter intermedius AF2</name>
    <dbReference type="NCBI Taxonomy" id="1458464"/>
    <lineage>
        <taxon>Bacteria</taxon>
        <taxon>Pseudomonadati</taxon>
        <taxon>Pseudomonadota</taxon>
        <taxon>Alphaproteobacteria</taxon>
        <taxon>Acetobacterales</taxon>
        <taxon>Acetobacteraceae</taxon>
        <taxon>Komagataeibacter</taxon>
    </lineage>
</organism>
<dbReference type="AlphaFoldDB" id="A0A0N1F8B1"/>
<dbReference type="EMBL" id="JUFX02000222">
    <property type="protein sequence ID" value="KPH85852.1"/>
    <property type="molecule type" value="Genomic_DNA"/>
</dbReference>